<dbReference type="SUPFAM" id="SSF48208">
    <property type="entry name" value="Six-hairpin glycosidases"/>
    <property type="match status" value="1"/>
</dbReference>
<feature type="chain" id="PRO_5046028978" description="Alpha-L-rhamnosidase six-hairpin glycosidase domain-containing protein" evidence="1">
    <location>
        <begin position="28"/>
        <end position="685"/>
    </location>
</feature>
<comment type="caution">
    <text evidence="2">The sequence shown here is derived from an EMBL/GenBank/DDBJ whole genome shotgun (WGS) entry which is preliminary data.</text>
</comment>
<sequence length="685" mass="75903">MRLSSQTSLAVSLLVASCFVWSTSASAQANIPTFQARWSLQNGSLAWQVKDAHTDQLEMSGRQVSAVIDYGSDAQANLVLKRTVVWPMLRTIPDDTHASLMRQFALPDSPHLSINGSDIQPEKLKRVHFDGQLRLVSELANGVQLTRLLSPAPDEPALIERLILENRSGKPLQFNFAALQKIETTTASAGTHGSYVIQANSPARQGKLKDGGITVLDVVYSARLANEMVYVDVAEQLKKRQSKLHEWRSKLVLETPEPTLNAMFDFAKIRAAESIFATRGGLLHGPGGTRYYAAIWANDQAEYANPFFPYLGDASGVESAINSFRLFAQFMNPDYRPIPSSIIAEGRGYWDGAGDRGDCAMISYGASQFALAQGDAIIAKQLSPLIDWCLEFTRRKRDAAGIIHSDSDELEGRFPAGKANLSTNVLAYGGLIGAMHLTDSTERQQTLRNEAERQRRAIDQYFSAKVGGFDTYRYYEGNDKLRAWIALPLVFGMPERQAGTVDALLSPQLWSANGLLSEAGSKTYWDRSTLYAFRGLMKMGELEKILPYFRYYSNLRLLGEHIPYAIEAWPEGNQRHLSAESALYARTITEGLFGIEPTGLRSFTMTPRLPKAWPSMALKNIRAFGVGTNVNADADDNTQQGLDIITTRNKGGKAGGQRVQVRLYGKTLFDQRWDGKQAIKIQLPE</sequence>
<organism evidence="2 3">
    <name type="scientific">Undibacterium flavidum</name>
    <dbReference type="NCBI Taxonomy" id="2762297"/>
    <lineage>
        <taxon>Bacteria</taxon>
        <taxon>Pseudomonadati</taxon>
        <taxon>Pseudomonadota</taxon>
        <taxon>Betaproteobacteria</taxon>
        <taxon>Burkholderiales</taxon>
        <taxon>Oxalobacteraceae</taxon>
        <taxon>Undibacterium</taxon>
    </lineage>
</organism>
<evidence type="ECO:0008006" key="4">
    <source>
        <dbReference type="Google" id="ProtNLM"/>
    </source>
</evidence>
<evidence type="ECO:0000313" key="2">
    <source>
        <dbReference type="EMBL" id="MBC3872498.1"/>
    </source>
</evidence>
<reference evidence="2 3" key="1">
    <citation type="submission" date="2020-08" db="EMBL/GenBank/DDBJ databases">
        <title>Novel species isolated from subtropical streams in China.</title>
        <authorList>
            <person name="Lu H."/>
        </authorList>
    </citation>
    <scope>NUCLEOTIDE SEQUENCE [LARGE SCALE GENOMIC DNA]</scope>
    <source>
        <strain evidence="2 3">LX15W</strain>
    </source>
</reference>
<dbReference type="PROSITE" id="PS51257">
    <property type="entry name" value="PROKAR_LIPOPROTEIN"/>
    <property type="match status" value="1"/>
</dbReference>
<gene>
    <name evidence="2" type="ORF">H8K55_02770</name>
</gene>
<proteinExistence type="predicted"/>
<keyword evidence="3" id="KW-1185">Reference proteome</keyword>
<evidence type="ECO:0000313" key="3">
    <source>
        <dbReference type="Proteomes" id="UP000624279"/>
    </source>
</evidence>
<feature type="signal peptide" evidence="1">
    <location>
        <begin position="1"/>
        <end position="27"/>
    </location>
</feature>
<dbReference type="EMBL" id="JACOGA010000002">
    <property type="protein sequence ID" value="MBC3872498.1"/>
    <property type="molecule type" value="Genomic_DNA"/>
</dbReference>
<keyword evidence="1" id="KW-0732">Signal</keyword>
<evidence type="ECO:0000256" key="1">
    <source>
        <dbReference type="SAM" id="SignalP"/>
    </source>
</evidence>
<dbReference type="InterPro" id="IPR012341">
    <property type="entry name" value="6hp_glycosidase-like_sf"/>
</dbReference>
<dbReference type="RefSeq" id="WP_186940494.1">
    <property type="nucleotide sequence ID" value="NZ_JACOGA010000002.1"/>
</dbReference>
<dbReference type="InterPro" id="IPR008928">
    <property type="entry name" value="6-hairpin_glycosidase_sf"/>
</dbReference>
<protein>
    <recommendedName>
        <fullName evidence="4">Alpha-L-rhamnosidase six-hairpin glycosidase domain-containing protein</fullName>
    </recommendedName>
</protein>
<name>A0ABR6Y7D3_9BURK</name>
<dbReference type="Proteomes" id="UP000624279">
    <property type="component" value="Unassembled WGS sequence"/>
</dbReference>
<accession>A0ABR6Y7D3</accession>
<dbReference type="Gene3D" id="1.50.10.10">
    <property type="match status" value="1"/>
</dbReference>